<organism evidence="1 2">
    <name type="scientific">Botryotinia convoluta</name>
    <dbReference type="NCBI Taxonomy" id="54673"/>
    <lineage>
        <taxon>Eukaryota</taxon>
        <taxon>Fungi</taxon>
        <taxon>Dikarya</taxon>
        <taxon>Ascomycota</taxon>
        <taxon>Pezizomycotina</taxon>
        <taxon>Leotiomycetes</taxon>
        <taxon>Helotiales</taxon>
        <taxon>Sclerotiniaceae</taxon>
        <taxon>Botryotinia</taxon>
    </lineage>
</organism>
<name>A0A4Z1HP96_9HELO</name>
<dbReference type="Proteomes" id="UP000297527">
    <property type="component" value="Unassembled WGS sequence"/>
</dbReference>
<sequence length="131" mass="14679">MFINSSIPTIIINGEDLSHGYVSLIANVTSSQEAIKDGLCPSSETPQGDVSAVTSTKKRYYILRKVIKGVSKIIKALTMVPAKSTEREYRIGIIVRCPYTIIRAMHDTKMRKPSPNWVLTFESSWAKIRSF</sequence>
<comment type="caution">
    <text evidence="1">The sequence shown here is derived from an EMBL/GenBank/DDBJ whole genome shotgun (WGS) entry which is preliminary data.</text>
</comment>
<proteinExistence type="predicted"/>
<dbReference type="AlphaFoldDB" id="A0A4Z1HP96"/>
<evidence type="ECO:0000313" key="2">
    <source>
        <dbReference type="Proteomes" id="UP000297527"/>
    </source>
</evidence>
<protein>
    <submittedName>
        <fullName evidence="1">Uncharacterized protein</fullName>
    </submittedName>
</protein>
<gene>
    <name evidence="1" type="ORF">BCON_0236g00080</name>
</gene>
<dbReference type="OrthoDB" id="3554186at2759"/>
<keyword evidence="2" id="KW-1185">Reference proteome</keyword>
<reference evidence="1 2" key="1">
    <citation type="submission" date="2017-12" db="EMBL/GenBank/DDBJ databases">
        <title>Comparative genomics of Botrytis spp.</title>
        <authorList>
            <person name="Valero-Jimenez C.A."/>
            <person name="Tapia P."/>
            <person name="Veloso J."/>
            <person name="Silva-Moreno E."/>
            <person name="Staats M."/>
            <person name="Valdes J.H."/>
            <person name="Van Kan J.A.L."/>
        </authorList>
    </citation>
    <scope>NUCLEOTIDE SEQUENCE [LARGE SCALE GENOMIC DNA]</scope>
    <source>
        <strain evidence="1 2">MUCL11595</strain>
    </source>
</reference>
<dbReference type="EMBL" id="PQXN01000235">
    <property type="protein sequence ID" value="TGO48580.1"/>
    <property type="molecule type" value="Genomic_DNA"/>
</dbReference>
<evidence type="ECO:0000313" key="1">
    <source>
        <dbReference type="EMBL" id="TGO48580.1"/>
    </source>
</evidence>
<accession>A0A4Z1HP96</accession>